<reference evidence="2 3" key="1">
    <citation type="submission" date="2014-11" db="EMBL/GenBank/DDBJ databases">
        <title>Draft Genome Sequence of Brevibacterium linens AE038-8.</title>
        <authorList>
            <person name="Maizel D."/>
            <person name="Utturkar S.M."/>
            <person name="Brown S.D."/>
            <person name="Ferrero M."/>
            <person name="Rosen B.P."/>
        </authorList>
    </citation>
    <scope>NUCLEOTIDE SEQUENCE [LARGE SCALE GENOMIC DNA]</scope>
    <source>
        <strain evidence="2 3">AE038-8</strain>
    </source>
</reference>
<dbReference type="InterPro" id="IPR037523">
    <property type="entry name" value="VOC_core"/>
</dbReference>
<evidence type="ECO:0000313" key="3">
    <source>
        <dbReference type="Proteomes" id="UP000031488"/>
    </source>
</evidence>
<feature type="domain" description="VOC" evidence="1">
    <location>
        <begin position="35"/>
        <end position="154"/>
    </location>
</feature>
<dbReference type="EMBL" id="JTJZ01000022">
    <property type="protein sequence ID" value="KHS50693.1"/>
    <property type="molecule type" value="Genomic_DNA"/>
</dbReference>
<accession>A0A0B9A5L0</accession>
<sequence>MMKSFLNSQFTMPENISGYQRTTLHPKRDFIMSATFNHTIVAAADPAASAQFYVDILEAEHTQSWGPFANIMLSGGVMLQFASPPPGYDILPVHMAFLCPDDHFGRALDLMKQRELDYWADPQRTRPQETNTEHGGRGVYFLDPSGMYLELITRPYL</sequence>
<dbReference type="InterPro" id="IPR029068">
    <property type="entry name" value="Glyas_Bleomycin-R_OHBP_Dase"/>
</dbReference>
<dbReference type="Gene3D" id="3.10.180.10">
    <property type="entry name" value="2,3-Dihydroxybiphenyl 1,2-Dioxygenase, domain 1"/>
    <property type="match status" value="1"/>
</dbReference>
<comment type="caution">
    <text evidence="2">The sequence shown here is derived from an EMBL/GenBank/DDBJ whole genome shotgun (WGS) entry which is preliminary data.</text>
</comment>
<keyword evidence="3" id="KW-1185">Reference proteome</keyword>
<evidence type="ECO:0000313" key="2">
    <source>
        <dbReference type="EMBL" id="KHS50693.1"/>
    </source>
</evidence>
<dbReference type="Proteomes" id="UP000031488">
    <property type="component" value="Unassembled WGS sequence"/>
</dbReference>
<protein>
    <submittedName>
        <fullName evidence="2">Glyoxalase-like domain containing protein</fullName>
    </submittedName>
</protein>
<dbReference type="InterPro" id="IPR004360">
    <property type="entry name" value="Glyas_Fos-R_dOase_dom"/>
</dbReference>
<dbReference type="PROSITE" id="PS51819">
    <property type="entry name" value="VOC"/>
    <property type="match status" value="1"/>
</dbReference>
<dbReference type="SUPFAM" id="SSF54593">
    <property type="entry name" value="Glyoxalase/Bleomycin resistance protein/Dihydroxybiphenyl dioxygenase"/>
    <property type="match status" value="1"/>
</dbReference>
<organism evidence="2 3">
    <name type="scientific">Brevibacterium linens</name>
    <dbReference type="NCBI Taxonomy" id="1703"/>
    <lineage>
        <taxon>Bacteria</taxon>
        <taxon>Bacillati</taxon>
        <taxon>Actinomycetota</taxon>
        <taxon>Actinomycetes</taxon>
        <taxon>Micrococcales</taxon>
        <taxon>Brevibacteriaceae</taxon>
        <taxon>Brevibacterium</taxon>
    </lineage>
</organism>
<proteinExistence type="predicted"/>
<gene>
    <name evidence="2" type="ORF">AE0388_2765</name>
</gene>
<dbReference type="Pfam" id="PF00903">
    <property type="entry name" value="Glyoxalase"/>
    <property type="match status" value="1"/>
</dbReference>
<dbReference type="STRING" id="1703.BLSMQ_0354"/>
<evidence type="ECO:0000259" key="1">
    <source>
        <dbReference type="PROSITE" id="PS51819"/>
    </source>
</evidence>
<dbReference type="AlphaFoldDB" id="A0A0B9A5L0"/>
<name>A0A0B9A5L0_BRELN</name>
<dbReference type="PATRIC" id="fig|1703.6.peg.2710"/>